<dbReference type="RefSeq" id="WP_281803138.1">
    <property type="nucleotide sequence ID" value="NZ_BSEC01000001.1"/>
</dbReference>
<proteinExistence type="predicted"/>
<reference evidence="2" key="1">
    <citation type="journal article" date="2023" name="Int. J. Syst. Evol. Microbiol.">
        <title>Methylocystis iwaonis sp. nov., a type II methane-oxidizing bacterium from surface soil of a rice paddy field in Japan, and emended description of the genus Methylocystis (ex Whittenbury et al. 1970) Bowman et al. 1993.</title>
        <authorList>
            <person name="Kaise H."/>
            <person name="Sawadogo J.B."/>
            <person name="Alam M.S."/>
            <person name="Ueno C."/>
            <person name="Dianou D."/>
            <person name="Shinjo R."/>
            <person name="Asakawa S."/>
        </authorList>
    </citation>
    <scope>NUCLEOTIDE SEQUENCE</scope>
    <source>
        <strain evidence="2">LMG27198</strain>
    </source>
</reference>
<name>A0A9W6LSA1_9HYPH</name>
<comment type="caution">
    <text evidence="2">The sequence shown here is derived from an EMBL/GenBank/DDBJ whole genome shotgun (WGS) entry which is preliminary data.</text>
</comment>
<evidence type="ECO:0000313" key="3">
    <source>
        <dbReference type="Proteomes" id="UP001144323"/>
    </source>
</evidence>
<evidence type="ECO:0000313" key="2">
    <source>
        <dbReference type="EMBL" id="GLI93368.1"/>
    </source>
</evidence>
<feature type="region of interest" description="Disordered" evidence="1">
    <location>
        <begin position="1"/>
        <end position="23"/>
    </location>
</feature>
<protein>
    <submittedName>
        <fullName evidence="2">Uncharacterized protein</fullName>
    </submittedName>
</protein>
<organism evidence="2 3">
    <name type="scientific">Methylocystis echinoides</name>
    <dbReference type="NCBI Taxonomy" id="29468"/>
    <lineage>
        <taxon>Bacteria</taxon>
        <taxon>Pseudomonadati</taxon>
        <taxon>Pseudomonadota</taxon>
        <taxon>Alphaproteobacteria</taxon>
        <taxon>Hyphomicrobiales</taxon>
        <taxon>Methylocystaceae</taxon>
        <taxon>Methylocystis</taxon>
    </lineage>
</organism>
<dbReference type="AlphaFoldDB" id="A0A9W6LSA1"/>
<dbReference type="EMBL" id="BSEC01000001">
    <property type="protein sequence ID" value="GLI93368.1"/>
    <property type="molecule type" value="Genomic_DNA"/>
</dbReference>
<accession>A0A9W6LSA1</accession>
<keyword evidence="3" id="KW-1185">Reference proteome</keyword>
<sequence length="86" mass="9502">MNDTAQTIDTPLERDVAETAPPPGVPLLELGLLQCRWPLGDIWSRTAPVTDLFCGEPTREGSSFFLPCRKRAYLPRKAHTAAARPI</sequence>
<gene>
    <name evidence="2" type="ORF">LMG27198_23600</name>
</gene>
<evidence type="ECO:0000256" key="1">
    <source>
        <dbReference type="SAM" id="MobiDB-lite"/>
    </source>
</evidence>
<dbReference type="Proteomes" id="UP001144323">
    <property type="component" value="Unassembled WGS sequence"/>
</dbReference>